<evidence type="ECO:0000256" key="1">
    <source>
        <dbReference type="ARBA" id="ARBA00006174"/>
    </source>
</evidence>
<accession>A0A285USS0</accession>
<sequence>MRDEIENLVRKVIENENFSEEVKQSTEHVIVDTLISILYGLKTEPELQAMMTDRASKEGLRVLGTDYNLPKKDALIALGTAAVANELDEGNTFAKGHPSAHIFPVVYICALENEYTWEEVIGAYAKGYEISARLSQAFQMKDDMHPHGTWGNAGGAVTRAILEEKSAEDITDIILLSLSLPIATSWLAAEKGQSVRNLYTGYGNLLAYDAVDLVSYGFKSNETVAEDLWSGIMGEGVDLSKLSADPDGVSMISKNYFKVHPTCRFTHASIEAAKEIMEQYKLSPEKIKTVQVSTYDLAARCDSKLIRTRLESKFSIPYAVAAIILGLDLYDDYSENLRKMGAFIDKIEVIEDKAMTALLPQERAAKCTITDMGGVTYSAFIPNAKGEYSNPFTESEFKMKYENMLQRHYSFFSEGWLNGLLNIDRTKSFTSWLIKNHLLRRR</sequence>
<dbReference type="InterPro" id="IPR045336">
    <property type="entry name" value="MmgE_PrpD_N"/>
</dbReference>
<dbReference type="InterPro" id="IPR045337">
    <property type="entry name" value="MmgE_PrpD_C"/>
</dbReference>
<keyword evidence="5" id="KW-1185">Reference proteome</keyword>
<dbReference type="SUPFAM" id="SSF103378">
    <property type="entry name" value="2-methylcitrate dehydratase PrpD"/>
    <property type="match status" value="1"/>
</dbReference>
<proteinExistence type="inferred from homology"/>
<dbReference type="Gene3D" id="1.10.4100.10">
    <property type="entry name" value="2-methylcitrate dehydratase PrpD"/>
    <property type="match status" value="1"/>
</dbReference>
<name>A0A285USS0_9STAP</name>
<dbReference type="InterPro" id="IPR005656">
    <property type="entry name" value="MmgE_PrpD"/>
</dbReference>
<comment type="similarity">
    <text evidence="1">Belongs to the PrpD family.</text>
</comment>
<dbReference type="Pfam" id="PF19305">
    <property type="entry name" value="MmgE_PrpD_C"/>
    <property type="match status" value="1"/>
</dbReference>
<evidence type="ECO:0000313" key="4">
    <source>
        <dbReference type="EMBL" id="SOC43736.1"/>
    </source>
</evidence>
<evidence type="ECO:0000259" key="3">
    <source>
        <dbReference type="Pfam" id="PF19305"/>
    </source>
</evidence>
<dbReference type="InterPro" id="IPR042188">
    <property type="entry name" value="MmgE/PrpD_sf_2"/>
</dbReference>
<dbReference type="Pfam" id="PF03972">
    <property type="entry name" value="MmgE_PrpD_N"/>
    <property type="match status" value="1"/>
</dbReference>
<dbReference type="EMBL" id="OBQF01000005">
    <property type="protein sequence ID" value="SOC43736.1"/>
    <property type="molecule type" value="Genomic_DNA"/>
</dbReference>
<dbReference type="Gene3D" id="3.30.1330.120">
    <property type="entry name" value="2-methylcitrate dehydratase PrpD"/>
    <property type="match status" value="1"/>
</dbReference>
<dbReference type="Proteomes" id="UP000219412">
    <property type="component" value="Unassembled WGS sequence"/>
</dbReference>
<evidence type="ECO:0000259" key="2">
    <source>
        <dbReference type="Pfam" id="PF03972"/>
    </source>
</evidence>
<dbReference type="PANTHER" id="PTHR16943:SF8">
    <property type="entry name" value="2-METHYLCITRATE DEHYDRATASE"/>
    <property type="match status" value="1"/>
</dbReference>
<gene>
    <name evidence="4" type="ORF">SAMN05878391_2091</name>
</gene>
<dbReference type="InterPro" id="IPR036148">
    <property type="entry name" value="MmgE/PrpD_sf"/>
</dbReference>
<protein>
    <submittedName>
        <fullName evidence="4">2-methylcitrate dehydratase PrpD</fullName>
    </submittedName>
</protein>
<evidence type="ECO:0000313" key="5">
    <source>
        <dbReference type="Proteomes" id="UP000219412"/>
    </source>
</evidence>
<dbReference type="InterPro" id="IPR042183">
    <property type="entry name" value="MmgE/PrpD_sf_1"/>
</dbReference>
<feature type="domain" description="MmgE/PrpD N-terminal" evidence="2">
    <location>
        <begin position="15"/>
        <end position="229"/>
    </location>
</feature>
<organism evidence="4 5">
    <name type="scientific">Salinicoccus kekensis</name>
    <dbReference type="NCBI Taxonomy" id="714307"/>
    <lineage>
        <taxon>Bacteria</taxon>
        <taxon>Bacillati</taxon>
        <taxon>Bacillota</taxon>
        <taxon>Bacilli</taxon>
        <taxon>Bacillales</taxon>
        <taxon>Staphylococcaceae</taxon>
        <taxon>Salinicoccus</taxon>
    </lineage>
</organism>
<dbReference type="GO" id="GO:0016829">
    <property type="term" value="F:lyase activity"/>
    <property type="evidence" value="ECO:0007669"/>
    <property type="project" value="InterPro"/>
</dbReference>
<dbReference type="PANTHER" id="PTHR16943">
    <property type="entry name" value="2-METHYLCITRATE DEHYDRATASE-RELATED"/>
    <property type="match status" value="1"/>
</dbReference>
<feature type="domain" description="MmgE/PrpD C-terminal" evidence="3">
    <location>
        <begin position="260"/>
        <end position="410"/>
    </location>
</feature>
<dbReference type="AlphaFoldDB" id="A0A285USS0"/>
<reference evidence="5" key="1">
    <citation type="submission" date="2017-08" db="EMBL/GenBank/DDBJ databases">
        <authorList>
            <person name="Varghese N."/>
            <person name="Submissions S."/>
        </authorList>
    </citation>
    <scope>NUCLEOTIDE SEQUENCE [LARGE SCALE GENOMIC DNA]</scope>
    <source>
        <strain evidence="5">DSM 23173</strain>
    </source>
</reference>